<name>A6TTN4_ALKMQ</name>
<organism evidence="1 2">
    <name type="scientific">Alkaliphilus metalliredigens (strain QYMF)</name>
    <dbReference type="NCBI Taxonomy" id="293826"/>
    <lineage>
        <taxon>Bacteria</taxon>
        <taxon>Bacillati</taxon>
        <taxon>Bacillota</taxon>
        <taxon>Clostridia</taxon>
        <taxon>Peptostreptococcales</taxon>
        <taxon>Natronincolaceae</taxon>
        <taxon>Alkaliphilus</taxon>
    </lineage>
</organism>
<dbReference type="STRING" id="293826.Amet_3424"/>
<proteinExistence type="predicted"/>
<reference evidence="2" key="1">
    <citation type="journal article" date="2016" name="Genome Announc.">
        <title>Complete genome sequence of Alkaliphilus metalliredigens strain QYMF, an alkaliphilic and metal-reducing bacterium isolated from borax-contaminated leachate ponds.</title>
        <authorList>
            <person name="Hwang C."/>
            <person name="Copeland A."/>
            <person name="Lucas S."/>
            <person name="Lapidus A."/>
            <person name="Barry K."/>
            <person name="Detter J.C."/>
            <person name="Glavina Del Rio T."/>
            <person name="Hammon N."/>
            <person name="Israni S."/>
            <person name="Dalin E."/>
            <person name="Tice H."/>
            <person name="Pitluck S."/>
            <person name="Chertkov O."/>
            <person name="Brettin T."/>
            <person name="Bruce D."/>
            <person name="Han C."/>
            <person name="Schmutz J."/>
            <person name="Larimer F."/>
            <person name="Land M.L."/>
            <person name="Hauser L."/>
            <person name="Kyrpides N."/>
            <person name="Mikhailova N."/>
            <person name="Ye Q."/>
            <person name="Zhou J."/>
            <person name="Richardson P."/>
            <person name="Fields M.W."/>
        </authorList>
    </citation>
    <scope>NUCLEOTIDE SEQUENCE [LARGE SCALE GENOMIC DNA]</scope>
    <source>
        <strain evidence="2">QYMF</strain>
    </source>
</reference>
<dbReference type="Proteomes" id="UP000001572">
    <property type="component" value="Chromosome"/>
</dbReference>
<dbReference type="SUPFAM" id="SSF56059">
    <property type="entry name" value="Glutathione synthetase ATP-binding domain-like"/>
    <property type="match status" value="1"/>
</dbReference>
<dbReference type="KEGG" id="amt:Amet_3424"/>
<dbReference type="AlphaFoldDB" id="A6TTN4"/>
<evidence type="ECO:0008006" key="3">
    <source>
        <dbReference type="Google" id="ProtNLM"/>
    </source>
</evidence>
<protein>
    <recommendedName>
        <fullName evidence="3">ATP-grasp domain-containing protein</fullName>
    </recommendedName>
</protein>
<dbReference type="InterPro" id="IPR026838">
    <property type="entry name" value="YheC/D"/>
</dbReference>
<dbReference type="EMBL" id="CP000724">
    <property type="protein sequence ID" value="ABR49552.1"/>
    <property type="molecule type" value="Genomic_DNA"/>
</dbReference>
<accession>A6TTN4</accession>
<dbReference type="RefSeq" id="WP_012064515.1">
    <property type="nucleotide sequence ID" value="NC_009633.1"/>
</dbReference>
<dbReference type="eggNOG" id="COG0189">
    <property type="taxonomic scope" value="Bacteria"/>
</dbReference>
<gene>
    <name evidence="1" type="ordered locus">Amet_3424</name>
</gene>
<dbReference type="HOGENOM" id="CLU_044334_3_0_9"/>
<evidence type="ECO:0000313" key="2">
    <source>
        <dbReference type="Proteomes" id="UP000001572"/>
    </source>
</evidence>
<evidence type="ECO:0000313" key="1">
    <source>
        <dbReference type="EMBL" id="ABR49552.1"/>
    </source>
</evidence>
<dbReference type="Pfam" id="PF14398">
    <property type="entry name" value="ATPgrasp_YheCD"/>
    <property type="match status" value="1"/>
</dbReference>
<keyword evidence="2" id="KW-1185">Reference proteome</keyword>
<sequence length="466" mass="53378">MEVSWLNSLESNNIAINSNLYEELLQPQKIVVHYGMLEVSLAVLINNELSEGTIGLPMNFTDQYTIPKDIPYETYFKEGALYIGPIILHVSLGSKQFKRKSYAFNLPMFLDYASIKGLIVTCTEKSIDVDSGIVEGYYLDPKAKNLKNAWKYGKFPLPNAIFNHSFMSQKKVTAIQNKIGNRIFNTYLLNLDKWNTWKFLSQNDMLKKYIPYTEKYTSTKQLKSLLNRYGSLYLKPCNDGGGMGIMKLDKTKTGITLIDNNRKKHSFSNYQELSQFLKTRIASIAQQSAHFKTNSPLLSQFLGNKLTTSYIVQQSVHFKKNDHHVDFRLVLQKNSNLEWHFTGLVARIAHKGSIITNKRGRQKMISGRTALTSIYGVSEERTQKIETEMTNVVIKTVEMYEKLGYHLGDVVADIALDSNFNIWLLELQLYYSINGWRTKGLRNFFVNVATTPFKYAKALAGFIESQ</sequence>
<dbReference type="OrthoDB" id="1809801at2"/>